<feature type="transmembrane region" description="Helical" evidence="1">
    <location>
        <begin position="845"/>
        <end position="864"/>
    </location>
</feature>
<dbReference type="Proteomes" id="UP001054846">
    <property type="component" value="Chromosome"/>
</dbReference>
<sequence>MTWNLSAWSIRNPVPTIALFLLLTVAGVAAFVQLPIAIDPDVQVPKVSVTVTQLGAAPPELETQVTRKIEDAVAGIGNIRHITSQIKDGSSSTEIEFLLGTNFDRAVNDVRDAVAKIRSSLPQNIDQPVIRRVEAGRDAETLVEYEVLSASRSVKELSWIADNDVTRAMLTVPGVARVWRSGGVTREIRVQLDPNRLQALGITALDVDAQIRSLNTNLPGGRGEVGTTEQAIRTLGSASTVEQLRTTQIALGDGRHARLDTLGRITDGESDPDNLAFLNRVPVVYLGAIRSSGSNLVAVEEAIDAKMRELARSLPAGVEIRKSWTNATFVRESYSASVEALLLGASLAVVVIWLFLRDGRATFIAGLAIPLSAIPTFAAMKLAGFTLNNMTLLALALVVGILVDDAIVEIENIIRHTAMGKSPFQAALDAADEIGLAVVATTLTIVAVFLPVAFMEGIQGQYFRQFGWSVAAAVLFSLLVARMLTPLMAAYWMQPLPHTEQKSWLVRAYDYLLIRALQHRNLTVVLAAGVFAMSLWLWPQVPTSLVNAADDGEINLYVLMPPGTPIEQTRQSALQMSALMEAHPAVDRVFSGVGTFGDKKNQNLFFIYLKPKEQRRLNEKQVEAELRKKLEQVPGVRLSFAGSSFTGGKELQIVLQSDDSIALERSGSLLVDQMRSVPGLTDVNLASELARPELRVVPNLARAADQGVSVEAIARTALVATLGDNPTSLAKFNLPGRQINIRVLLDPRFRQDLQAIENLQLTNGSGQLVPLKAVADIRLNTGISQIERYDRSRKVTVEANLAPGSELGPALARVHQLPALRNLPAGVREKATGDAEVQKDVFNGFGGAIAVAVLLVYAVLVLLFGGFLQPLTIMISLPLALGGALAGLLLLGKSMGMYALIGIVMLMGLVTKNAILLVEYCLMAMKGGRPRLEAIMSAGETRMRPILMTTVAMIAGMLPIALSLGAGAETRSPMAIAVVGGLITSTLLTLVVVPVVFTYIDDLEQWLFIHLDRTFQQDRRQAIQADIQPDLPVIARSLPAQEE</sequence>
<organism evidence="2 3">
    <name type="scientific">Gloeobacter morelensis MG652769</name>
    <dbReference type="NCBI Taxonomy" id="2781736"/>
    <lineage>
        <taxon>Bacteria</taxon>
        <taxon>Bacillati</taxon>
        <taxon>Cyanobacteriota</taxon>
        <taxon>Cyanophyceae</taxon>
        <taxon>Gloeobacterales</taxon>
        <taxon>Gloeobacteraceae</taxon>
        <taxon>Gloeobacter</taxon>
        <taxon>Gloeobacter morelensis</taxon>
    </lineage>
</organism>
<dbReference type="Gene3D" id="3.30.70.1440">
    <property type="entry name" value="Multidrug efflux transporter AcrB pore domain"/>
    <property type="match status" value="1"/>
</dbReference>
<dbReference type="PRINTS" id="PR00702">
    <property type="entry name" value="ACRIFLAVINRP"/>
</dbReference>
<proteinExistence type="predicted"/>
<dbReference type="Gene3D" id="3.30.70.1430">
    <property type="entry name" value="Multidrug efflux transporter AcrB pore domain"/>
    <property type="match status" value="2"/>
</dbReference>
<dbReference type="PANTHER" id="PTHR32063">
    <property type="match status" value="1"/>
</dbReference>
<keyword evidence="3" id="KW-1185">Reference proteome</keyword>
<feature type="transmembrane region" description="Helical" evidence="1">
    <location>
        <begin position="871"/>
        <end position="891"/>
    </location>
</feature>
<evidence type="ECO:0000313" key="2">
    <source>
        <dbReference type="EMBL" id="UFP93895.1"/>
    </source>
</evidence>
<name>A0ABY3PJQ3_9CYAN</name>
<dbReference type="PANTHER" id="PTHR32063:SF77">
    <property type="entry name" value="ACR FAMILY TRANSPORT PROTEIN"/>
    <property type="match status" value="1"/>
</dbReference>
<gene>
    <name evidence="2" type="ORF">ISF26_19305</name>
</gene>
<evidence type="ECO:0000313" key="3">
    <source>
        <dbReference type="Proteomes" id="UP001054846"/>
    </source>
</evidence>
<accession>A0ABY3PJQ3</accession>
<feature type="transmembrane region" description="Helical" evidence="1">
    <location>
        <begin position="974"/>
        <end position="1000"/>
    </location>
</feature>
<reference evidence="2 3" key="1">
    <citation type="journal article" date="2021" name="Genome Biol. Evol.">
        <title>Complete Genome Sequencing of a Novel Gloeobacter Species from a Waterfall Cave in Mexico.</title>
        <authorList>
            <person name="Saw J.H."/>
            <person name="Cardona T."/>
            <person name="Montejano G."/>
        </authorList>
    </citation>
    <scope>NUCLEOTIDE SEQUENCE [LARGE SCALE GENOMIC DNA]</scope>
    <source>
        <strain evidence="2">MG652769</strain>
    </source>
</reference>
<dbReference type="RefSeq" id="WP_230840952.1">
    <property type="nucleotide sequence ID" value="NZ_CP063845.1"/>
</dbReference>
<feature type="transmembrane region" description="Helical" evidence="1">
    <location>
        <begin position="434"/>
        <end position="454"/>
    </location>
</feature>
<protein>
    <submittedName>
        <fullName evidence="2">Efflux RND transporter permease subunit</fullName>
    </submittedName>
</protein>
<dbReference type="SUPFAM" id="SSF82714">
    <property type="entry name" value="Multidrug efflux transporter AcrB TolC docking domain, DN and DC subdomains"/>
    <property type="match status" value="2"/>
</dbReference>
<dbReference type="InterPro" id="IPR001036">
    <property type="entry name" value="Acrflvin-R"/>
</dbReference>
<feature type="transmembrane region" description="Helical" evidence="1">
    <location>
        <begin position="392"/>
        <end position="414"/>
    </location>
</feature>
<dbReference type="SUPFAM" id="SSF82866">
    <property type="entry name" value="Multidrug efflux transporter AcrB transmembrane domain"/>
    <property type="match status" value="2"/>
</dbReference>
<feature type="transmembrane region" description="Helical" evidence="1">
    <location>
        <begin position="521"/>
        <end position="538"/>
    </location>
</feature>
<dbReference type="InterPro" id="IPR027463">
    <property type="entry name" value="AcrB_DN_DC_subdom"/>
</dbReference>
<feature type="transmembrane region" description="Helical" evidence="1">
    <location>
        <begin position="363"/>
        <end position="380"/>
    </location>
</feature>
<dbReference type="Gene3D" id="3.30.2090.10">
    <property type="entry name" value="Multidrug efflux transporter AcrB TolC docking domain, DN and DC subdomains"/>
    <property type="match status" value="2"/>
</dbReference>
<feature type="transmembrane region" description="Helical" evidence="1">
    <location>
        <begin position="466"/>
        <end position="484"/>
    </location>
</feature>
<keyword evidence="1" id="KW-0812">Transmembrane</keyword>
<feature type="transmembrane region" description="Helical" evidence="1">
    <location>
        <begin position="946"/>
        <end position="968"/>
    </location>
</feature>
<dbReference type="Gene3D" id="1.20.1640.10">
    <property type="entry name" value="Multidrug efflux transporter AcrB transmembrane domain"/>
    <property type="match status" value="2"/>
</dbReference>
<feature type="transmembrane region" description="Helical" evidence="1">
    <location>
        <begin position="334"/>
        <end position="356"/>
    </location>
</feature>
<feature type="transmembrane region" description="Helical" evidence="1">
    <location>
        <begin position="897"/>
        <end position="925"/>
    </location>
</feature>
<dbReference type="Pfam" id="PF00873">
    <property type="entry name" value="ACR_tran"/>
    <property type="match status" value="1"/>
</dbReference>
<evidence type="ECO:0000256" key="1">
    <source>
        <dbReference type="SAM" id="Phobius"/>
    </source>
</evidence>
<dbReference type="EMBL" id="CP063845">
    <property type="protein sequence ID" value="UFP93895.1"/>
    <property type="molecule type" value="Genomic_DNA"/>
</dbReference>
<keyword evidence="1" id="KW-0472">Membrane</keyword>
<dbReference type="Gene3D" id="3.30.70.1320">
    <property type="entry name" value="Multidrug efflux transporter AcrB pore domain like"/>
    <property type="match status" value="1"/>
</dbReference>
<dbReference type="SUPFAM" id="SSF82693">
    <property type="entry name" value="Multidrug efflux transporter AcrB pore domain, PN1, PN2, PC1 and PC2 subdomains"/>
    <property type="match status" value="3"/>
</dbReference>
<keyword evidence="1" id="KW-1133">Transmembrane helix</keyword>